<dbReference type="Proteomes" id="UP000790787">
    <property type="component" value="Chromosome 8"/>
</dbReference>
<evidence type="ECO:0000313" key="1">
    <source>
        <dbReference type="Proteomes" id="UP000790787"/>
    </source>
</evidence>
<organism evidence="1 2">
    <name type="scientific">Nicotiana tabacum</name>
    <name type="common">Common tobacco</name>
    <dbReference type="NCBI Taxonomy" id="4097"/>
    <lineage>
        <taxon>Eukaryota</taxon>
        <taxon>Viridiplantae</taxon>
        <taxon>Streptophyta</taxon>
        <taxon>Embryophyta</taxon>
        <taxon>Tracheophyta</taxon>
        <taxon>Spermatophyta</taxon>
        <taxon>Magnoliopsida</taxon>
        <taxon>eudicotyledons</taxon>
        <taxon>Gunneridae</taxon>
        <taxon>Pentapetalae</taxon>
        <taxon>asterids</taxon>
        <taxon>lamiids</taxon>
        <taxon>Solanales</taxon>
        <taxon>Solanaceae</taxon>
        <taxon>Nicotianoideae</taxon>
        <taxon>Nicotianeae</taxon>
        <taxon>Nicotiana</taxon>
    </lineage>
</organism>
<reference evidence="1" key="1">
    <citation type="journal article" date="2014" name="Nat. Commun.">
        <title>The tobacco genome sequence and its comparison with those of tomato and potato.</title>
        <authorList>
            <person name="Sierro N."/>
            <person name="Battey J.N."/>
            <person name="Ouadi S."/>
            <person name="Bakaher N."/>
            <person name="Bovet L."/>
            <person name="Willig A."/>
            <person name="Goepfert S."/>
            <person name="Peitsch M.C."/>
            <person name="Ivanov N.V."/>
        </authorList>
    </citation>
    <scope>NUCLEOTIDE SEQUENCE [LARGE SCALE GENOMIC DNA]</scope>
</reference>
<protein>
    <submittedName>
        <fullName evidence="2">Secreted RxLR effector protein 161-like</fullName>
    </submittedName>
</protein>
<gene>
    <name evidence="2" type="primary">LOC142163229</name>
</gene>
<name>A0AC58RV38_TOBAC</name>
<reference evidence="2" key="2">
    <citation type="submission" date="2025-08" db="UniProtKB">
        <authorList>
            <consortium name="RefSeq"/>
        </authorList>
    </citation>
    <scope>IDENTIFICATION</scope>
    <source>
        <tissue evidence="2">Leaf</tissue>
    </source>
</reference>
<accession>A0AC58RV38</accession>
<evidence type="ECO:0000313" key="2">
    <source>
        <dbReference type="RefSeq" id="XP_075076594.1"/>
    </source>
</evidence>
<sequence length="180" mass="20435">MIHQQKYIKKLLKKFNMNSSKSIDTPISIATKLDLDEEGKSVEHKLFSGMIGLLLYLKASRPDIVFSVGLCARFQANPKKSHLKVVKRILRYLKGTPDLCLWYPRGYNFDPVGYADVDYTGFHVDRKFTSGTTHFLGSCLVSWGTNKNKKGVTKKLVLRLRYAQTSNPVSITSSFLLVKE</sequence>
<proteinExistence type="predicted"/>
<dbReference type="RefSeq" id="XP_075076594.1">
    <property type="nucleotide sequence ID" value="XM_075220493.1"/>
</dbReference>
<keyword evidence="1" id="KW-1185">Reference proteome</keyword>